<sequence>MGMDATEASNALTEIQQRTRQTLRQGSPRLPWWYTFGSAAAVAALGAGQDLTGRFGTAVFIGAGLALVGLAFALERFTGVRLRMRVMRWSPLILFGAAVMGTAIAVGTPLRLYDVPADATIAGIASAVVWAATINRCQAAAIRERA</sequence>
<reference evidence="2 3" key="1">
    <citation type="submission" date="2014-10" db="EMBL/GenBank/DDBJ databases">
        <title>Draft genome sequence of Actinoplanes utahensis NRRL 12052.</title>
        <authorList>
            <person name="Velasco-Bucheli B."/>
            <person name="del Cerro C."/>
            <person name="Hormigo D."/>
            <person name="Garcia J.L."/>
            <person name="Acebal C."/>
            <person name="Arroyo M."/>
            <person name="de la Mata I."/>
        </authorList>
    </citation>
    <scope>NUCLEOTIDE SEQUENCE [LARGE SCALE GENOMIC DNA]</scope>
    <source>
        <strain evidence="2 3">NRRL 12052</strain>
    </source>
</reference>
<dbReference type="EMBL" id="JRTT01000003">
    <property type="protein sequence ID" value="KHD78689.1"/>
    <property type="molecule type" value="Genomic_DNA"/>
</dbReference>
<dbReference type="Proteomes" id="UP000054537">
    <property type="component" value="Unassembled WGS sequence"/>
</dbReference>
<gene>
    <name evidence="2" type="ORF">MB27_03375</name>
</gene>
<feature type="transmembrane region" description="Helical" evidence="1">
    <location>
        <begin position="55"/>
        <end position="74"/>
    </location>
</feature>
<proteinExistence type="predicted"/>
<feature type="transmembrane region" description="Helical" evidence="1">
    <location>
        <begin position="30"/>
        <end position="49"/>
    </location>
</feature>
<dbReference type="STRING" id="1869.MB27_03375"/>
<feature type="transmembrane region" description="Helical" evidence="1">
    <location>
        <begin position="119"/>
        <end position="137"/>
    </location>
</feature>
<evidence type="ECO:0000256" key="1">
    <source>
        <dbReference type="SAM" id="Phobius"/>
    </source>
</evidence>
<name>A0A0A6UW83_ACTUT</name>
<evidence type="ECO:0000313" key="2">
    <source>
        <dbReference type="EMBL" id="KHD78689.1"/>
    </source>
</evidence>
<organism evidence="2 3">
    <name type="scientific">Actinoplanes utahensis</name>
    <dbReference type="NCBI Taxonomy" id="1869"/>
    <lineage>
        <taxon>Bacteria</taxon>
        <taxon>Bacillati</taxon>
        <taxon>Actinomycetota</taxon>
        <taxon>Actinomycetes</taxon>
        <taxon>Micromonosporales</taxon>
        <taxon>Micromonosporaceae</taxon>
        <taxon>Actinoplanes</taxon>
    </lineage>
</organism>
<keyword evidence="1" id="KW-0812">Transmembrane</keyword>
<keyword evidence="3" id="KW-1185">Reference proteome</keyword>
<accession>A0A0A6UW83</accession>
<protein>
    <submittedName>
        <fullName evidence="2">Uncharacterized protein</fullName>
    </submittedName>
</protein>
<keyword evidence="1" id="KW-0472">Membrane</keyword>
<comment type="caution">
    <text evidence="2">The sequence shown here is derived from an EMBL/GenBank/DDBJ whole genome shotgun (WGS) entry which is preliminary data.</text>
</comment>
<feature type="transmembrane region" description="Helical" evidence="1">
    <location>
        <begin position="86"/>
        <end position="107"/>
    </location>
</feature>
<evidence type="ECO:0000313" key="3">
    <source>
        <dbReference type="Proteomes" id="UP000054537"/>
    </source>
</evidence>
<keyword evidence="1" id="KW-1133">Transmembrane helix</keyword>
<dbReference type="AlphaFoldDB" id="A0A0A6UW83"/>